<accession>A0A504XTB9</accession>
<dbReference type="EMBL" id="RHLD01000058">
    <property type="protein sequence ID" value="TPP51833.1"/>
    <property type="molecule type" value="Genomic_DNA"/>
</dbReference>
<gene>
    <name evidence="2" type="ORF">CGC20_24270</name>
</gene>
<dbReference type="AlphaFoldDB" id="A0A504XTB9"/>
<sequence>MVDVVVAAGSSVSRVRAEAPGTTSCPTYADHGLIASIDDESLQQQRQPPKRQSSDSVASTQTRSSESCGSGLVNKKPLELQQAVRAELERAVTASRAGPSIRKQPVRTPVDVGDCVLFIRGVRRGSREDILPLEAA</sequence>
<organism evidence="2 3">
    <name type="scientific">Leishmania donovani</name>
    <dbReference type="NCBI Taxonomy" id="5661"/>
    <lineage>
        <taxon>Eukaryota</taxon>
        <taxon>Discoba</taxon>
        <taxon>Euglenozoa</taxon>
        <taxon>Kinetoplastea</taxon>
        <taxon>Metakinetoplastina</taxon>
        <taxon>Trypanosomatida</taxon>
        <taxon>Trypanosomatidae</taxon>
        <taxon>Leishmaniinae</taxon>
        <taxon>Leishmania</taxon>
    </lineage>
</organism>
<protein>
    <submittedName>
        <fullName evidence="2">Uncharacterized protein</fullName>
    </submittedName>
</protein>
<evidence type="ECO:0000313" key="2">
    <source>
        <dbReference type="EMBL" id="TPP51833.1"/>
    </source>
</evidence>
<name>A0A504XTB9_LEIDO</name>
<reference evidence="3" key="1">
    <citation type="submission" date="2019-02" db="EMBL/GenBank/DDBJ databases">
        <title>FDA dAtabase for Regulatory Grade micrObial Sequences (FDA-ARGOS): Supporting development and validation of Infectious Disease Dx tests.</title>
        <authorList>
            <person name="Duncan R."/>
            <person name="Fisher C."/>
            <person name="Tallon L."/>
            <person name="Sadzewicz L."/>
            <person name="Sengamalay N."/>
            <person name="Ott S."/>
            <person name="Godinez A."/>
            <person name="Nagaraj S."/>
            <person name="Vavikolanu K."/>
            <person name="Vyas G."/>
            <person name="Nadendla S."/>
            <person name="Aluvathingal J."/>
            <person name="Sichtig H."/>
        </authorList>
    </citation>
    <scope>NUCLEOTIDE SEQUENCE [LARGE SCALE GENOMIC DNA]</scope>
    <source>
        <strain evidence="3">FDAARGOS_360</strain>
    </source>
</reference>
<comment type="caution">
    <text evidence="2">The sequence shown here is derived from an EMBL/GenBank/DDBJ whole genome shotgun (WGS) entry which is preliminary data.</text>
</comment>
<feature type="region of interest" description="Disordered" evidence="1">
    <location>
        <begin position="10"/>
        <end position="74"/>
    </location>
</feature>
<evidence type="ECO:0000313" key="3">
    <source>
        <dbReference type="Proteomes" id="UP000318821"/>
    </source>
</evidence>
<evidence type="ECO:0000256" key="1">
    <source>
        <dbReference type="SAM" id="MobiDB-lite"/>
    </source>
</evidence>
<proteinExistence type="predicted"/>
<feature type="compositionally biased region" description="Polar residues" evidence="1">
    <location>
        <begin position="55"/>
        <end position="68"/>
    </location>
</feature>
<dbReference type="Proteomes" id="UP000318821">
    <property type="component" value="Unassembled WGS sequence"/>
</dbReference>